<sequence length="269" mass="28836">MPAPSSRRGLAVAVRAGVVLDGFFPGVSQTEGMDTDDDPREGLAVRISGEVTLSDDPGATLRKWRTDFDVSQTALADELDVSSSVISDYESGRRESPGIALVSRLVNALLDIDERRGGTHIGQFARVLSAGFDSDVVLDLREYPAAVELDALYDAVDATEVVPGDRDTVSGHTVIDSIKAIQRLSGDGFYRLYGQSTSRVLGFTNVSRGESPLVAMRVVDPTPSAVLLHGLSPDDLWEHAPALAKRDGFSLAVTEMPVEDMLASLRQHA</sequence>
<dbReference type="InterPro" id="IPR001387">
    <property type="entry name" value="Cro/C1-type_HTH"/>
</dbReference>
<proteinExistence type="predicted"/>
<dbReference type="CDD" id="cd00093">
    <property type="entry name" value="HTH_XRE"/>
    <property type="match status" value="1"/>
</dbReference>
<dbReference type="GO" id="GO:0003677">
    <property type="term" value="F:DNA binding"/>
    <property type="evidence" value="ECO:0007669"/>
    <property type="project" value="InterPro"/>
</dbReference>
<dbReference type="PROSITE" id="PS50943">
    <property type="entry name" value="HTH_CROC1"/>
    <property type="match status" value="1"/>
</dbReference>
<dbReference type="HOGENOM" id="CLU_077869_0_0_2"/>
<dbReference type="KEGG" id="hal:VNG_1616C"/>
<protein>
    <recommendedName>
        <fullName evidence="1">HTH cro/C1-type domain-containing protein</fullName>
    </recommendedName>
</protein>
<dbReference type="InParanoid" id="Q9HPI8"/>
<dbReference type="EMBL" id="AE004437">
    <property type="protein sequence ID" value="AAG19879.1"/>
    <property type="molecule type" value="Genomic_DNA"/>
</dbReference>
<feature type="domain" description="HTH cro/C1-type" evidence="1">
    <location>
        <begin position="61"/>
        <end position="115"/>
    </location>
</feature>
<dbReference type="STRING" id="64091.VNG_1616C"/>
<organism evidence="2 3">
    <name type="scientific">Halobacterium salinarum (strain ATCC 700922 / JCM 11081 / NRC-1)</name>
    <name type="common">Halobacterium halobium</name>
    <dbReference type="NCBI Taxonomy" id="64091"/>
    <lineage>
        <taxon>Archaea</taxon>
        <taxon>Methanobacteriati</taxon>
        <taxon>Methanobacteriota</taxon>
        <taxon>Stenosarchaea group</taxon>
        <taxon>Halobacteria</taxon>
        <taxon>Halobacteriales</taxon>
        <taxon>Halobacteriaceae</taxon>
        <taxon>Halobacterium</taxon>
        <taxon>Halobacterium salinarum NRC-34001</taxon>
    </lineage>
</organism>
<name>Q9HPI8_HALSA</name>
<dbReference type="FunCoup" id="Q9HPI8">
    <property type="interactions" value="2"/>
</dbReference>
<dbReference type="InterPro" id="IPR010982">
    <property type="entry name" value="Lambda_DNA-bd_dom_sf"/>
</dbReference>
<dbReference type="SMART" id="SM00530">
    <property type="entry name" value="HTH_XRE"/>
    <property type="match status" value="1"/>
</dbReference>
<dbReference type="Proteomes" id="UP000000554">
    <property type="component" value="Chromosome"/>
</dbReference>
<gene>
    <name evidence="2" type="ordered locus">VNG_1616C</name>
</gene>
<evidence type="ECO:0000313" key="2">
    <source>
        <dbReference type="EMBL" id="AAG19879.1"/>
    </source>
</evidence>
<evidence type="ECO:0000259" key="1">
    <source>
        <dbReference type="PROSITE" id="PS50943"/>
    </source>
</evidence>
<dbReference type="AlphaFoldDB" id="Q9HPI8"/>
<reference evidence="2 3" key="1">
    <citation type="journal article" date="2000" name="Proc. Natl. Acad. Sci. U.S.A.">
        <title>Genome sequence of Halobacterium species NRC-1.</title>
        <authorList>
            <person name="Ng W.V."/>
            <person name="Kennedy S.P."/>
            <person name="Mahairas G.G."/>
            <person name="Berquist B."/>
            <person name="Pan M."/>
            <person name="Shukla H.D."/>
            <person name="Lasky S.R."/>
            <person name="Baliga N.S."/>
            <person name="Thorsson V."/>
            <person name="Sbrogna J."/>
            <person name="Swartzell S."/>
            <person name="Weir D."/>
            <person name="Hall J."/>
            <person name="Dahl T.A."/>
            <person name="Welti R."/>
            <person name="Goo Y.A."/>
            <person name="Leithauser B."/>
            <person name="Keller K."/>
            <person name="Cruz R."/>
            <person name="Danson M.J."/>
            <person name="Hough D.W."/>
            <person name="Maddocks D.G."/>
            <person name="Jablonski P.E."/>
            <person name="Krebs M.P."/>
            <person name="Angevine C.M."/>
            <person name="Dale H."/>
            <person name="Isenbarger T.A."/>
            <person name="Peck R.F."/>
            <person name="Pohlschroder M."/>
            <person name="Spudich J.L."/>
            <person name="Jung K.W."/>
            <person name="Alam M."/>
            <person name="Freitas T."/>
            <person name="Hou S."/>
            <person name="Daniels C.J."/>
            <person name="Dennis P.P."/>
            <person name="Omer A.D."/>
            <person name="Ebhardt H."/>
            <person name="Lowe T.M."/>
            <person name="Liang P."/>
            <person name="Riley M."/>
            <person name="Hood L."/>
            <person name="DasSarma S."/>
        </authorList>
    </citation>
    <scope>NUCLEOTIDE SEQUENCE [LARGE SCALE GENOMIC DNA]</scope>
    <source>
        <strain evidence="3">ATCC 700922 / JCM 11081 / NRC-1</strain>
    </source>
</reference>
<dbReference type="InterPro" id="IPR017271">
    <property type="entry name" value="Tscrpt_reg_HTH_MJ1545_prd"/>
</dbReference>
<dbReference type="Pfam" id="PF01381">
    <property type="entry name" value="HTH_3"/>
    <property type="match status" value="1"/>
</dbReference>
<evidence type="ECO:0000313" key="3">
    <source>
        <dbReference type="Proteomes" id="UP000000554"/>
    </source>
</evidence>
<dbReference type="PaxDb" id="64091-VNG_1616C"/>
<dbReference type="Gene3D" id="1.10.260.40">
    <property type="entry name" value="lambda repressor-like DNA-binding domains"/>
    <property type="match status" value="1"/>
</dbReference>
<accession>Q9HPI8</accession>
<dbReference type="PIRSF" id="PIRSF037724">
    <property type="entry name" value="TF_HTH_MJ1545_prd"/>
    <property type="match status" value="1"/>
</dbReference>
<keyword evidence="3" id="KW-1185">Reference proteome</keyword>
<dbReference type="PIR" id="C84314">
    <property type="entry name" value="C84314"/>
</dbReference>
<dbReference type="SUPFAM" id="SSF47413">
    <property type="entry name" value="lambda repressor-like DNA-binding domains"/>
    <property type="match status" value="1"/>
</dbReference>
<dbReference type="PATRIC" id="fig|64091.14.peg.1232"/>